<sequence>MGSRRTSKAHLLTFLFPSNTRLLPSSSQLLPALALKSIDNSSNNHHPLTLKPKTKTNDFSSAPGSRRLGLRPLDVLMIKLKELGMDMEKCVPGQYSLLCPACNGGDSEEKSLSVYITPDGVTAIWMCCRAKCEWKGCTSAFGDGTSSRSSLNQIAQKKTIREVTDLRLEPLCDQLRRYFTARMITSEMLQRNRVMQKRCWNNEEKDTEKVFYGLDDIEGESDIIIVEGEMDKLSMEEAAL</sequence>
<gene>
    <name evidence="1" type="ORF">Patl1_11520</name>
</gene>
<accession>A0ACC1A5S4</accession>
<evidence type="ECO:0000313" key="1">
    <source>
        <dbReference type="EMBL" id="KAJ0081570.1"/>
    </source>
</evidence>
<dbReference type="EMBL" id="CM047908">
    <property type="protein sequence ID" value="KAJ0081570.1"/>
    <property type="molecule type" value="Genomic_DNA"/>
</dbReference>
<protein>
    <submittedName>
        <fullName evidence="1">Uncharacterized protein</fullName>
    </submittedName>
</protein>
<proteinExistence type="predicted"/>
<keyword evidence="2" id="KW-1185">Reference proteome</keyword>
<dbReference type="Proteomes" id="UP001164250">
    <property type="component" value="Chromosome 12"/>
</dbReference>
<organism evidence="1 2">
    <name type="scientific">Pistacia atlantica</name>
    <dbReference type="NCBI Taxonomy" id="434234"/>
    <lineage>
        <taxon>Eukaryota</taxon>
        <taxon>Viridiplantae</taxon>
        <taxon>Streptophyta</taxon>
        <taxon>Embryophyta</taxon>
        <taxon>Tracheophyta</taxon>
        <taxon>Spermatophyta</taxon>
        <taxon>Magnoliopsida</taxon>
        <taxon>eudicotyledons</taxon>
        <taxon>Gunneridae</taxon>
        <taxon>Pentapetalae</taxon>
        <taxon>rosids</taxon>
        <taxon>malvids</taxon>
        <taxon>Sapindales</taxon>
        <taxon>Anacardiaceae</taxon>
        <taxon>Pistacia</taxon>
    </lineage>
</organism>
<reference evidence="2" key="1">
    <citation type="journal article" date="2023" name="G3 (Bethesda)">
        <title>Genome assembly and association tests identify interacting loci associated with vigor, precocity, and sex in interspecific pistachio rootstocks.</title>
        <authorList>
            <person name="Palmer W."/>
            <person name="Jacygrad E."/>
            <person name="Sagayaradj S."/>
            <person name="Cavanaugh K."/>
            <person name="Han R."/>
            <person name="Bertier L."/>
            <person name="Beede B."/>
            <person name="Kafkas S."/>
            <person name="Golino D."/>
            <person name="Preece J."/>
            <person name="Michelmore R."/>
        </authorList>
    </citation>
    <scope>NUCLEOTIDE SEQUENCE [LARGE SCALE GENOMIC DNA]</scope>
</reference>
<name>A0ACC1A5S4_9ROSI</name>
<evidence type="ECO:0000313" key="2">
    <source>
        <dbReference type="Proteomes" id="UP001164250"/>
    </source>
</evidence>
<comment type="caution">
    <text evidence="1">The sequence shown here is derived from an EMBL/GenBank/DDBJ whole genome shotgun (WGS) entry which is preliminary data.</text>
</comment>